<gene>
    <name evidence="1" type="ORF">COW36_24525</name>
</gene>
<comment type="caution">
    <text evidence="1">The sequence shown here is derived from an EMBL/GenBank/DDBJ whole genome shotgun (WGS) entry which is preliminary data.</text>
</comment>
<reference evidence="1 2" key="1">
    <citation type="submission" date="2017-09" db="EMBL/GenBank/DDBJ databases">
        <title>Depth-based differentiation of microbial function through sediment-hosted aquifers and enrichment of novel symbionts in the deep terrestrial subsurface.</title>
        <authorList>
            <person name="Probst A.J."/>
            <person name="Ladd B."/>
            <person name="Jarett J.K."/>
            <person name="Geller-Mcgrath D.E."/>
            <person name="Sieber C.M."/>
            <person name="Emerson J.B."/>
            <person name="Anantharaman K."/>
            <person name="Thomas B.C."/>
            <person name="Malmstrom R."/>
            <person name="Stieglmeier M."/>
            <person name="Klingl A."/>
            <person name="Woyke T."/>
            <person name="Ryan C.M."/>
            <person name="Banfield J.F."/>
        </authorList>
    </citation>
    <scope>NUCLEOTIDE SEQUENCE [LARGE SCALE GENOMIC DNA]</scope>
    <source>
        <strain evidence="1">CG17_big_fil_post_rev_8_21_14_2_50_48_46</strain>
    </source>
</reference>
<evidence type="ECO:0000313" key="1">
    <source>
        <dbReference type="EMBL" id="PIW13835.1"/>
    </source>
</evidence>
<protein>
    <submittedName>
        <fullName evidence="1">Uncharacterized protein</fullName>
    </submittedName>
</protein>
<dbReference type="AlphaFoldDB" id="A0A2M7FXG5"/>
<organism evidence="1 2">
    <name type="scientific">bacterium (Candidatus Blackallbacteria) CG17_big_fil_post_rev_8_21_14_2_50_48_46</name>
    <dbReference type="NCBI Taxonomy" id="2014261"/>
    <lineage>
        <taxon>Bacteria</taxon>
        <taxon>Candidatus Blackallbacteria</taxon>
    </lineage>
</organism>
<dbReference type="EMBL" id="PFFQ01000066">
    <property type="protein sequence ID" value="PIW13835.1"/>
    <property type="molecule type" value="Genomic_DNA"/>
</dbReference>
<accession>A0A2M7FXG5</accession>
<dbReference type="Proteomes" id="UP000231019">
    <property type="component" value="Unassembled WGS sequence"/>
</dbReference>
<sequence length="302" mass="34103">MKIIVQRGATLPFSDLPAHSVALDGYVQGPAIDVINHRYSFDHHAGCLRLVTKATCAQVLDALILGLDPREMTIYLNDIDADTVLAVWLLEHPEEVTDPRVRNLVEDVGNIDAHGPSYFPFVRDQELCQRFFKGAMEPEAIARREGAYATTDLYLLLQECLERIDKLIFRNKRFPLPRDRKAPTYEITHQGHGWIMTRSNERVFGTLYRDGYTRVVAYHPMEVHLPSGEIEYSWAYTIAKQSDLVSGFPISKILTRLAEIEPGWGGGSSIGGAPRLANGSRSFLHPDRVFELIETLLEEPET</sequence>
<name>A0A2M7FXG5_9BACT</name>
<proteinExistence type="predicted"/>
<evidence type="ECO:0000313" key="2">
    <source>
        <dbReference type="Proteomes" id="UP000231019"/>
    </source>
</evidence>